<organism evidence="1">
    <name type="scientific">Ophidiomyces ophidiicola</name>
    <dbReference type="NCBI Taxonomy" id="1387563"/>
    <lineage>
        <taxon>Eukaryota</taxon>
        <taxon>Fungi</taxon>
        <taxon>Dikarya</taxon>
        <taxon>Ascomycota</taxon>
        <taxon>Pezizomycotina</taxon>
        <taxon>Eurotiomycetes</taxon>
        <taxon>Eurotiomycetidae</taxon>
        <taxon>Onygenales</taxon>
        <taxon>Onygenaceae</taxon>
        <taxon>Ophidiomyces</taxon>
    </lineage>
</organism>
<protein>
    <submittedName>
        <fullName evidence="1">Uncharacterized protein</fullName>
    </submittedName>
</protein>
<sequence length="299" mass="32835">MPSSSKDHAPLGEMSDESDYEYEYDDSQTETVYVTLDLSSYNGPMRPPRKRSSASVESLVSSGDAGSSHIGSPTPDKDEVVGGEPDLDVQLQNQIQIMELHSSNPIVSYQNQFFSCSWGDQIGTDMLFSLPDAKAELPILRRTQNFDLITTTRVKVLGQKSHLISGASLSQARRMQPGAVATGQAQFLECLIQAKRAKGEVDIVRTAFPHAQKRSQALDEKLQGWARTEGMLAELEEFSQRARDGDPSAMRRLGEIYAQFDAAMRNNSRLGVITGNDELPIPSVAQQDTQTPPNADANK</sequence>
<accession>A0ACB8V2H2</accession>
<dbReference type="EMBL" id="JALBCA010000014">
    <property type="protein sequence ID" value="KAI2391061.1"/>
    <property type="molecule type" value="Genomic_DNA"/>
</dbReference>
<comment type="caution">
    <text evidence="1">The sequence shown here is derived from an EMBL/GenBank/DDBJ whole genome shotgun (WGS) entry which is preliminary data.</text>
</comment>
<name>A0ACB8V2H2_9EURO</name>
<evidence type="ECO:0000313" key="1">
    <source>
        <dbReference type="EMBL" id="KAI2391061.1"/>
    </source>
</evidence>
<gene>
    <name evidence="1" type="ORF">LOY88_001363</name>
</gene>
<proteinExistence type="predicted"/>
<reference evidence="1" key="1">
    <citation type="journal article" date="2022" name="bioRxiv">
        <title>Population genetic analysis of Ophidiomyces ophidiicola, the causative agent of snake fungal disease, indicates recent introductions to the USA.</title>
        <authorList>
            <person name="Ladner J.T."/>
            <person name="Palmer J.M."/>
            <person name="Ettinger C.L."/>
            <person name="Stajich J.E."/>
            <person name="Farrell T.M."/>
            <person name="Glorioso B.M."/>
            <person name="Lawson B."/>
            <person name="Price S.J."/>
            <person name="Stengle A.G."/>
            <person name="Grear D.A."/>
            <person name="Lorch J.M."/>
        </authorList>
    </citation>
    <scope>NUCLEOTIDE SEQUENCE</scope>
    <source>
        <strain evidence="1">NWHC 24266-5</strain>
    </source>
</reference>